<dbReference type="PANTHER" id="PTHR43601">
    <property type="entry name" value="THIOREDOXIN, MITOCHONDRIAL"/>
    <property type="match status" value="1"/>
</dbReference>
<feature type="chain" id="PRO_5046089502" evidence="1">
    <location>
        <begin position="22"/>
        <end position="389"/>
    </location>
</feature>
<feature type="domain" description="Thioredoxin" evidence="2">
    <location>
        <begin position="18"/>
        <end position="139"/>
    </location>
</feature>
<comment type="caution">
    <text evidence="3">The sequence shown here is derived from an EMBL/GenBank/DDBJ whole genome shotgun (WGS) entry which is preliminary data.</text>
</comment>
<dbReference type="Pfam" id="PF00085">
    <property type="entry name" value="Thioredoxin"/>
    <property type="match status" value="1"/>
</dbReference>
<keyword evidence="3" id="KW-0413">Isomerase</keyword>
<evidence type="ECO:0000313" key="4">
    <source>
        <dbReference type="Proteomes" id="UP000770785"/>
    </source>
</evidence>
<keyword evidence="4" id="KW-1185">Reference proteome</keyword>
<dbReference type="EMBL" id="JAATJH010000002">
    <property type="protein sequence ID" value="NJC25745.1"/>
    <property type="molecule type" value="Genomic_DNA"/>
</dbReference>
<evidence type="ECO:0000259" key="2">
    <source>
        <dbReference type="PROSITE" id="PS51352"/>
    </source>
</evidence>
<dbReference type="PROSITE" id="PS51352">
    <property type="entry name" value="THIOREDOXIN_2"/>
    <property type="match status" value="1"/>
</dbReference>
<evidence type="ECO:0000313" key="3">
    <source>
        <dbReference type="EMBL" id="NJC25745.1"/>
    </source>
</evidence>
<dbReference type="CDD" id="cd02947">
    <property type="entry name" value="TRX_family"/>
    <property type="match status" value="1"/>
</dbReference>
<dbReference type="PANTHER" id="PTHR43601:SF3">
    <property type="entry name" value="THIOREDOXIN, MITOCHONDRIAL"/>
    <property type="match status" value="1"/>
</dbReference>
<sequence>MRALLLLFSVLTLALAPIAIGAQNAGVAFTEKPFAELLAQAKAEDKLIFIDAYTTWCGPCKMMSAKVFPQERVGEVYNERFINAKIDMEKGEGPGLAQRYNVAAYPTYLFVDGDGEIAHKGAGYIPADALIALADDATGDESLGALNKRYDAGERDAEFIQAYLGTLTKLYERNRAGEVIETYLAETEDWSDAATMKLIIANPGVVGGDRMHYLLSNPDAAMQAVGSGTYMMGLQQVLLTQYMRMEGKRMLPPTAMIVPFYSKYAAPLKNRLVAHYEMFQAEQMRDMSVYLPAAKSYFAAYPSNDFGELNTVAWNFYEHAETEADLEKALGWAKQSVELRATYPNLDTLAWLYKKTGDVDMSRETAKLAIEMAIETDQDYTETAELLND</sequence>
<organism evidence="3 4">
    <name type="scientific">Neolewinella antarctica</name>
    <dbReference type="NCBI Taxonomy" id="442734"/>
    <lineage>
        <taxon>Bacteria</taxon>
        <taxon>Pseudomonadati</taxon>
        <taxon>Bacteroidota</taxon>
        <taxon>Saprospiria</taxon>
        <taxon>Saprospirales</taxon>
        <taxon>Lewinellaceae</taxon>
        <taxon>Neolewinella</taxon>
    </lineage>
</organism>
<dbReference type="GO" id="GO:0016853">
    <property type="term" value="F:isomerase activity"/>
    <property type="evidence" value="ECO:0007669"/>
    <property type="project" value="UniProtKB-KW"/>
</dbReference>
<reference evidence="3 4" key="1">
    <citation type="submission" date="2020-03" db="EMBL/GenBank/DDBJ databases">
        <title>Genomic Encyclopedia of Type Strains, Phase IV (KMG-IV): sequencing the most valuable type-strain genomes for metagenomic binning, comparative biology and taxonomic classification.</title>
        <authorList>
            <person name="Goeker M."/>
        </authorList>
    </citation>
    <scope>NUCLEOTIDE SEQUENCE [LARGE SCALE GENOMIC DNA]</scope>
    <source>
        <strain evidence="3 4">DSM 105096</strain>
    </source>
</reference>
<proteinExistence type="predicted"/>
<accession>A0ABX0X9Q6</accession>
<dbReference type="InterPro" id="IPR013766">
    <property type="entry name" value="Thioredoxin_domain"/>
</dbReference>
<dbReference type="InterPro" id="IPR036249">
    <property type="entry name" value="Thioredoxin-like_sf"/>
</dbReference>
<name>A0ABX0X9Q6_9BACT</name>
<dbReference type="Gene3D" id="3.40.30.10">
    <property type="entry name" value="Glutaredoxin"/>
    <property type="match status" value="1"/>
</dbReference>
<protein>
    <submittedName>
        <fullName evidence="3">Thiol-disulfide isomerase/thioredoxin</fullName>
    </submittedName>
</protein>
<gene>
    <name evidence="3" type="ORF">GGR27_001244</name>
</gene>
<dbReference type="SUPFAM" id="SSF52833">
    <property type="entry name" value="Thioredoxin-like"/>
    <property type="match status" value="1"/>
</dbReference>
<feature type="signal peptide" evidence="1">
    <location>
        <begin position="1"/>
        <end position="21"/>
    </location>
</feature>
<evidence type="ECO:0000256" key="1">
    <source>
        <dbReference type="SAM" id="SignalP"/>
    </source>
</evidence>
<dbReference type="Proteomes" id="UP000770785">
    <property type="component" value="Unassembled WGS sequence"/>
</dbReference>
<keyword evidence="1" id="KW-0732">Signal</keyword>
<dbReference type="RefSeq" id="WP_168036529.1">
    <property type="nucleotide sequence ID" value="NZ_JAATJH010000002.1"/>
</dbReference>